<dbReference type="Proteomes" id="UP000191133">
    <property type="component" value="Unassembled WGS sequence"/>
</dbReference>
<reference evidence="2" key="1">
    <citation type="submission" date="2016-10" db="EMBL/GenBank/DDBJ databases">
        <authorList>
            <person name="Varghese N."/>
        </authorList>
    </citation>
    <scope>NUCLEOTIDE SEQUENCE [LARGE SCALE GENOMIC DNA]</scope>
    <source>
        <strain evidence="2">92MFCol6.1</strain>
    </source>
</reference>
<dbReference type="SUPFAM" id="SSF48371">
    <property type="entry name" value="ARM repeat"/>
    <property type="match status" value="1"/>
</dbReference>
<protein>
    <recommendedName>
        <fullName evidence="3">HEAT repeat domain-containing protein</fullName>
    </recommendedName>
</protein>
<dbReference type="RefSeq" id="WP_080149087.1">
    <property type="nucleotide sequence ID" value="NZ_FWEU01000002.1"/>
</dbReference>
<dbReference type="Gene3D" id="1.25.10.10">
    <property type="entry name" value="Leucine-rich Repeat Variant"/>
    <property type="match status" value="1"/>
</dbReference>
<dbReference type="InterPro" id="IPR016024">
    <property type="entry name" value="ARM-type_fold"/>
</dbReference>
<evidence type="ECO:0008006" key="3">
    <source>
        <dbReference type="Google" id="ProtNLM"/>
    </source>
</evidence>
<evidence type="ECO:0000313" key="2">
    <source>
        <dbReference type="Proteomes" id="UP000191133"/>
    </source>
</evidence>
<accession>A0A1W1GWH0</accession>
<dbReference type="EMBL" id="FWEU01000002">
    <property type="protein sequence ID" value="SLM23707.1"/>
    <property type="molecule type" value="Genomic_DNA"/>
</dbReference>
<dbReference type="InterPro" id="IPR011989">
    <property type="entry name" value="ARM-like"/>
</dbReference>
<dbReference type="AlphaFoldDB" id="A0A1W1GWH0"/>
<organism evidence="1 2">
    <name type="scientific">Stenotrophomonas indicatrix</name>
    <dbReference type="NCBI Taxonomy" id="2045451"/>
    <lineage>
        <taxon>Bacteria</taxon>
        <taxon>Pseudomonadati</taxon>
        <taxon>Pseudomonadota</taxon>
        <taxon>Gammaproteobacteria</taxon>
        <taxon>Lysobacterales</taxon>
        <taxon>Lysobacteraceae</taxon>
        <taxon>Stenotrophomonas</taxon>
    </lineage>
</organism>
<sequence>MDTPPFDALLGYLGQSEDHTWTQYICEHVAKGVLRRFEAHDWQRLQKMIAAQPAFWQQRCTDALGECMKPEALPLLFSQLHSSDDDSRILAAYHLQWMEVPVGPEVVDVLREILSRIPAAERAEYQEITQLLERALAAG</sequence>
<evidence type="ECO:0000313" key="1">
    <source>
        <dbReference type="EMBL" id="SLM23707.1"/>
    </source>
</evidence>
<gene>
    <name evidence="1" type="ORF">SAMN04488690_1407</name>
</gene>
<proteinExistence type="predicted"/>
<name>A0A1W1GWH0_9GAMM</name>